<protein>
    <submittedName>
        <fullName evidence="2">SdpI family protein</fullName>
    </submittedName>
</protein>
<evidence type="ECO:0000313" key="2">
    <source>
        <dbReference type="EMBL" id="TFF67655.1"/>
    </source>
</evidence>
<keyword evidence="1" id="KW-0812">Transmembrane</keyword>
<dbReference type="AlphaFoldDB" id="A0A4R9C4Z9"/>
<name>A0A4R9C4Z9_9FIRM</name>
<sequence length="79" mass="9170">MLYLFNLLVPVLMIILGILTKNKPIKKINSFMGYRTELSMKSQKNWEIGQKLMGKVLLKAGIYLLFLSIIFIYIVEKFG</sequence>
<feature type="transmembrane region" description="Helical" evidence="1">
    <location>
        <begin position="56"/>
        <end position="75"/>
    </location>
</feature>
<proteinExistence type="predicted"/>
<organism evidence="2 3">
    <name type="scientific">Helcococcus ovis</name>
    <dbReference type="NCBI Taxonomy" id="72026"/>
    <lineage>
        <taxon>Bacteria</taxon>
        <taxon>Bacillati</taxon>
        <taxon>Bacillota</taxon>
        <taxon>Tissierellia</taxon>
        <taxon>Tissierellales</taxon>
        <taxon>Peptoniphilaceae</taxon>
        <taxon>Helcococcus</taxon>
    </lineage>
</organism>
<comment type="caution">
    <text evidence="2">The sequence shown here is derived from an EMBL/GenBank/DDBJ whole genome shotgun (WGS) entry which is preliminary data.</text>
</comment>
<evidence type="ECO:0000313" key="3">
    <source>
        <dbReference type="Proteomes" id="UP000297454"/>
    </source>
</evidence>
<dbReference type="InterPro" id="IPR025962">
    <property type="entry name" value="SdpI/YhfL"/>
</dbReference>
<evidence type="ECO:0000256" key="1">
    <source>
        <dbReference type="SAM" id="Phobius"/>
    </source>
</evidence>
<keyword evidence="1" id="KW-1133">Transmembrane helix</keyword>
<gene>
    <name evidence="2" type="ORF">EQF91_00205</name>
</gene>
<keyword evidence="3" id="KW-1185">Reference proteome</keyword>
<dbReference type="Pfam" id="PF13630">
    <property type="entry name" value="SdpI"/>
    <property type="match status" value="1"/>
</dbReference>
<reference evidence="2 3" key="1">
    <citation type="submission" date="2019-01" db="EMBL/GenBank/DDBJ databases">
        <title>Draft Genome Sequences of Helcococcus ovis Strains Isolated from the Uterus and Vagina of Dairy Cows with Metritis.</title>
        <authorList>
            <person name="Cunha F."/>
            <person name="Jeon S.J."/>
            <person name="Kutzer P."/>
            <person name="Galvao K.N."/>
        </authorList>
    </citation>
    <scope>NUCLEOTIDE SEQUENCE [LARGE SCALE GENOMIC DNA]</scope>
    <source>
        <strain evidence="2 3">KG-37</strain>
    </source>
</reference>
<dbReference type="Proteomes" id="UP000297454">
    <property type="component" value="Unassembled WGS sequence"/>
</dbReference>
<dbReference type="EMBL" id="SCFR01000001">
    <property type="protein sequence ID" value="TFF67655.1"/>
    <property type="molecule type" value="Genomic_DNA"/>
</dbReference>
<accession>A0A4R9C4Z9</accession>
<keyword evidence="1" id="KW-0472">Membrane</keyword>
<dbReference type="RefSeq" id="WP_134744029.1">
    <property type="nucleotide sequence ID" value="NZ_CP119762.1"/>
</dbReference>
<feature type="transmembrane region" description="Helical" evidence="1">
    <location>
        <begin position="6"/>
        <end position="22"/>
    </location>
</feature>